<dbReference type="AlphaFoldDB" id="A0AA39X972"/>
<accession>A0AA39X972</accession>
<keyword evidence="3" id="KW-1185">Reference proteome</keyword>
<comment type="caution">
    <text evidence="2">The sequence shown here is derived from an EMBL/GenBank/DDBJ whole genome shotgun (WGS) entry which is preliminary data.</text>
</comment>
<evidence type="ECO:0000313" key="2">
    <source>
        <dbReference type="EMBL" id="KAK0629613.1"/>
    </source>
</evidence>
<dbReference type="Proteomes" id="UP001174934">
    <property type="component" value="Unassembled WGS sequence"/>
</dbReference>
<sequence length="166" mass="17911">MIFRYDGLSKSDPALMTVITHVGLNDSSYRRGWPSSPPHAPTVPEAGRGKGASAPLDFMVEEDESSGVEETDLQHRYRKVSADARNAPKRAHKNVGWSALPTRGLYPIENSQLARLAPSFAYSEYNGVLVVMVSGEVEVGSFGAATSENYGAAVFALLAVRVARDI</sequence>
<organism evidence="2 3">
    <name type="scientific">Bombardia bombarda</name>
    <dbReference type="NCBI Taxonomy" id="252184"/>
    <lineage>
        <taxon>Eukaryota</taxon>
        <taxon>Fungi</taxon>
        <taxon>Dikarya</taxon>
        <taxon>Ascomycota</taxon>
        <taxon>Pezizomycotina</taxon>
        <taxon>Sordariomycetes</taxon>
        <taxon>Sordariomycetidae</taxon>
        <taxon>Sordariales</taxon>
        <taxon>Lasiosphaeriaceae</taxon>
        <taxon>Bombardia</taxon>
    </lineage>
</organism>
<protein>
    <submittedName>
        <fullName evidence="2">Uncharacterized protein</fullName>
    </submittedName>
</protein>
<evidence type="ECO:0000256" key="1">
    <source>
        <dbReference type="SAM" id="MobiDB-lite"/>
    </source>
</evidence>
<evidence type="ECO:0000313" key="3">
    <source>
        <dbReference type="Proteomes" id="UP001174934"/>
    </source>
</evidence>
<dbReference type="EMBL" id="JAULSR010000002">
    <property type="protein sequence ID" value="KAK0629613.1"/>
    <property type="molecule type" value="Genomic_DNA"/>
</dbReference>
<feature type="region of interest" description="Disordered" evidence="1">
    <location>
        <begin position="28"/>
        <end position="53"/>
    </location>
</feature>
<proteinExistence type="predicted"/>
<gene>
    <name evidence="2" type="ORF">B0T17DRAFT_506146</name>
</gene>
<reference evidence="2" key="1">
    <citation type="submission" date="2023-06" db="EMBL/GenBank/DDBJ databases">
        <title>Genome-scale phylogeny and comparative genomics of the fungal order Sordariales.</title>
        <authorList>
            <consortium name="Lawrence Berkeley National Laboratory"/>
            <person name="Hensen N."/>
            <person name="Bonometti L."/>
            <person name="Westerberg I."/>
            <person name="Brannstrom I.O."/>
            <person name="Guillou S."/>
            <person name="Cros-Aarteil S."/>
            <person name="Calhoun S."/>
            <person name="Haridas S."/>
            <person name="Kuo A."/>
            <person name="Mondo S."/>
            <person name="Pangilinan J."/>
            <person name="Riley R."/>
            <person name="LaButti K."/>
            <person name="Andreopoulos B."/>
            <person name="Lipzen A."/>
            <person name="Chen C."/>
            <person name="Yanf M."/>
            <person name="Daum C."/>
            <person name="Ng V."/>
            <person name="Clum A."/>
            <person name="Steindorff A."/>
            <person name="Ohm R."/>
            <person name="Martin F."/>
            <person name="Silar P."/>
            <person name="Natvig D."/>
            <person name="Lalanne C."/>
            <person name="Gautier V."/>
            <person name="Ament-velasquez S.L."/>
            <person name="Kruys A."/>
            <person name="Hutchinson M.I."/>
            <person name="Powell A.J."/>
            <person name="Barry K."/>
            <person name="Miller A.N."/>
            <person name="Grigoriev I.V."/>
            <person name="Debuchy R."/>
            <person name="Gladieux P."/>
            <person name="Thoren M.H."/>
            <person name="Johannesson H."/>
        </authorList>
    </citation>
    <scope>NUCLEOTIDE SEQUENCE</scope>
    <source>
        <strain evidence="2">SMH3391-2</strain>
    </source>
</reference>
<name>A0AA39X972_9PEZI</name>